<name>A0AAP0F5H7_9MAGN</name>
<keyword evidence="3" id="KW-1185">Reference proteome</keyword>
<dbReference type="Proteomes" id="UP001419268">
    <property type="component" value="Unassembled WGS sequence"/>
</dbReference>
<proteinExistence type="predicted"/>
<reference evidence="2 3" key="1">
    <citation type="submission" date="2024-01" db="EMBL/GenBank/DDBJ databases">
        <title>Genome assemblies of Stephania.</title>
        <authorList>
            <person name="Yang L."/>
        </authorList>
    </citation>
    <scope>NUCLEOTIDE SEQUENCE [LARGE SCALE GENOMIC DNA]</scope>
    <source>
        <strain evidence="2">JXDWG</strain>
        <tissue evidence="2">Leaf</tissue>
    </source>
</reference>
<evidence type="ECO:0000256" key="1">
    <source>
        <dbReference type="SAM" id="MobiDB-lite"/>
    </source>
</evidence>
<protein>
    <submittedName>
        <fullName evidence="2">Uncharacterized protein</fullName>
    </submittedName>
</protein>
<gene>
    <name evidence="2" type="ORF">Scep_021960</name>
</gene>
<organism evidence="2 3">
    <name type="scientific">Stephania cephalantha</name>
    <dbReference type="NCBI Taxonomy" id="152367"/>
    <lineage>
        <taxon>Eukaryota</taxon>
        <taxon>Viridiplantae</taxon>
        <taxon>Streptophyta</taxon>
        <taxon>Embryophyta</taxon>
        <taxon>Tracheophyta</taxon>
        <taxon>Spermatophyta</taxon>
        <taxon>Magnoliopsida</taxon>
        <taxon>Ranunculales</taxon>
        <taxon>Menispermaceae</taxon>
        <taxon>Menispermoideae</taxon>
        <taxon>Cissampelideae</taxon>
        <taxon>Stephania</taxon>
    </lineage>
</organism>
<accession>A0AAP0F5H7</accession>
<evidence type="ECO:0000313" key="3">
    <source>
        <dbReference type="Proteomes" id="UP001419268"/>
    </source>
</evidence>
<dbReference type="EMBL" id="JBBNAG010000009">
    <property type="protein sequence ID" value="KAK9105116.1"/>
    <property type="molecule type" value="Genomic_DNA"/>
</dbReference>
<feature type="compositionally biased region" description="Polar residues" evidence="1">
    <location>
        <begin position="54"/>
        <end position="64"/>
    </location>
</feature>
<comment type="caution">
    <text evidence="2">The sequence shown here is derived from an EMBL/GenBank/DDBJ whole genome shotgun (WGS) entry which is preliminary data.</text>
</comment>
<evidence type="ECO:0000313" key="2">
    <source>
        <dbReference type="EMBL" id="KAK9105116.1"/>
    </source>
</evidence>
<feature type="region of interest" description="Disordered" evidence="1">
    <location>
        <begin position="34"/>
        <end position="70"/>
    </location>
</feature>
<dbReference type="AlphaFoldDB" id="A0AAP0F5H7"/>
<sequence length="109" mass="12045">METSRDEGQRHKTSNSMEVVPAVVTAAVIAIVKAAEPQSPGEPHHHHHHHEGTESCSPGSVSHQKQLEDRWEVETRIPHSANHLGYFPLESLSTHDGYIGTSWPSELPC</sequence>